<reference evidence="1" key="2">
    <citation type="journal article" date="2015" name="Fish Shellfish Immunol.">
        <title>Early steps in the European eel (Anguilla anguilla)-Vibrio vulnificus interaction in the gills: Role of the RtxA13 toxin.</title>
        <authorList>
            <person name="Callol A."/>
            <person name="Pajuelo D."/>
            <person name="Ebbesson L."/>
            <person name="Teles M."/>
            <person name="MacKenzie S."/>
            <person name="Amaro C."/>
        </authorList>
    </citation>
    <scope>NUCLEOTIDE SEQUENCE</scope>
</reference>
<accession>A0A0E9QN50</accession>
<evidence type="ECO:0000313" key="1">
    <source>
        <dbReference type="EMBL" id="JAH17503.1"/>
    </source>
</evidence>
<sequence length="20" mass="2117">MAVSKPVPHRGGAPVYCLSF</sequence>
<reference evidence="1" key="1">
    <citation type="submission" date="2014-11" db="EMBL/GenBank/DDBJ databases">
        <authorList>
            <person name="Amaro Gonzalez C."/>
        </authorList>
    </citation>
    <scope>NUCLEOTIDE SEQUENCE</scope>
</reference>
<dbReference type="EMBL" id="GBXM01091074">
    <property type="protein sequence ID" value="JAH17503.1"/>
    <property type="molecule type" value="Transcribed_RNA"/>
</dbReference>
<dbReference type="AlphaFoldDB" id="A0A0E9QN50"/>
<proteinExistence type="predicted"/>
<name>A0A0E9QN50_ANGAN</name>
<organism evidence="1">
    <name type="scientific">Anguilla anguilla</name>
    <name type="common">European freshwater eel</name>
    <name type="synonym">Muraena anguilla</name>
    <dbReference type="NCBI Taxonomy" id="7936"/>
    <lineage>
        <taxon>Eukaryota</taxon>
        <taxon>Metazoa</taxon>
        <taxon>Chordata</taxon>
        <taxon>Craniata</taxon>
        <taxon>Vertebrata</taxon>
        <taxon>Euteleostomi</taxon>
        <taxon>Actinopterygii</taxon>
        <taxon>Neopterygii</taxon>
        <taxon>Teleostei</taxon>
        <taxon>Anguilliformes</taxon>
        <taxon>Anguillidae</taxon>
        <taxon>Anguilla</taxon>
    </lineage>
</organism>
<protein>
    <submittedName>
        <fullName evidence="1">Uncharacterized protein</fullName>
    </submittedName>
</protein>